<feature type="compositionally biased region" description="Polar residues" evidence="1">
    <location>
        <begin position="306"/>
        <end position="315"/>
    </location>
</feature>
<feature type="compositionally biased region" description="Basic and acidic residues" evidence="1">
    <location>
        <begin position="320"/>
        <end position="345"/>
    </location>
</feature>
<feature type="compositionally biased region" description="Basic and acidic residues" evidence="1">
    <location>
        <begin position="269"/>
        <end position="296"/>
    </location>
</feature>
<feature type="compositionally biased region" description="Low complexity" evidence="1">
    <location>
        <begin position="153"/>
        <end position="165"/>
    </location>
</feature>
<dbReference type="InterPro" id="IPR036322">
    <property type="entry name" value="WD40_repeat_dom_sf"/>
</dbReference>
<feature type="region of interest" description="Disordered" evidence="1">
    <location>
        <begin position="661"/>
        <end position="686"/>
    </location>
</feature>
<sequence length="793" mass="91239">MDDVPKGMSFMYHDTYLCVACGSFVDIWNLTSDSDQSDGFLFEGQNQLQCLSVCDSTLDDEWDGVVLSGDSHGTVRLHSLSSIGEVHLSLQYNDPIVAVQATSTASQIVVCTETDVYVIRPKNRIRQSPQRRSMSPIQQHDYLAPKHQENEDSPSQDSHSSFESDSGTEDSDRSSESESDSETHPSHSLSSPDLDSSQHYTPSHTSSFVSTFHSSDSDSDHSSSSSVNLRLPLTSPQHFRTITKFRPQTTPHPSQRNRPVSTQVLTNKLYEDARRREAKLEAKRKEQEQQKEEDLKKARKVRHINKVSQKLTENAPSLFEKSERYNEQRKTKLEGERKKEEEAIMKEVTGTPKINKVSQKMERTLDQLYTQAVEKKKNKLQMAEDTKKKEAEEEVKGLFVPNAQKKRPKTATESGGQTTWDRLFDTAARQQQKLKDTIEKERKMAADAKPIIDVKSQRLAKGRGKEKISERLYGDFERQKEKKELLLKRREQECLKMTEKEMDQEKEKKKEARRKESAWNKRDGMSSSVFSDTVPMLVGDPETVTLPNPDQTFKDFQKMVARTDRRRKEAEEDQAKRESERHKKLMKQGRKELQKFLDMQKTKRPRLRDEPQVTPPARRFDPARTEELYQSDARKRMEREQWVAREQKKKEEAELLECTFKPTITPPSDTHTTAREVGRNADEARRADDAAVFDAFSHDPHRWEVGHTDKDADEALCSLFFRLIFFRETSNSVSPVKVQEQPKPTQPAVHQVTLTLQAESKPPEQEPNSPQTESRFQDPNAKNKKRMGGRRGG</sequence>
<feature type="compositionally biased region" description="Basic and acidic residues" evidence="1">
    <location>
        <begin position="618"/>
        <end position="634"/>
    </location>
</feature>
<organism evidence="2 3">
    <name type="scientific">Blattamonas nauphoetae</name>
    <dbReference type="NCBI Taxonomy" id="2049346"/>
    <lineage>
        <taxon>Eukaryota</taxon>
        <taxon>Metamonada</taxon>
        <taxon>Preaxostyla</taxon>
        <taxon>Oxymonadida</taxon>
        <taxon>Blattamonas</taxon>
    </lineage>
</organism>
<feature type="region of interest" description="Disordered" evidence="1">
    <location>
        <begin position="146"/>
        <end position="359"/>
    </location>
</feature>
<comment type="caution">
    <text evidence="2">The sequence shown here is derived from an EMBL/GenBank/DDBJ whole genome shotgun (WGS) entry which is preliminary data.</text>
</comment>
<dbReference type="SUPFAM" id="SSF50978">
    <property type="entry name" value="WD40 repeat-like"/>
    <property type="match status" value="1"/>
</dbReference>
<feature type="compositionally biased region" description="Basic and acidic residues" evidence="1">
    <location>
        <begin position="589"/>
        <end position="611"/>
    </location>
</feature>
<feature type="compositionally biased region" description="Basic and acidic residues" evidence="1">
    <location>
        <begin position="560"/>
        <end position="581"/>
    </location>
</feature>
<feature type="compositionally biased region" description="Polar residues" evidence="1">
    <location>
        <begin position="411"/>
        <end position="420"/>
    </location>
</feature>
<reference evidence="2 3" key="1">
    <citation type="journal article" date="2022" name="bioRxiv">
        <title>Genomics of Preaxostyla Flagellates Illuminates Evolutionary Transitions and the Path Towards Mitochondrial Loss.</title>
        <authorList>
            <person name="Novak L.V.F."/>
            <person name="Treitli S.C."/>
            <person name="Pyrih J."/>
            <person name="Halakuc P."/>
            <person name="Pipaliya S.V."/>
            <person name="Vacek V."/>
            <person name="Brzon O."/>
            <person name="Soukal P."/>
            <person name="Eme L."/>
            <person name="Dacks J.B."/>
            <person name="Karnkowska A."/>
            <person name="Elias M."/>
            <person name="Hampl V."/>
        </authorList>
    </citation>
    <scope>NUCLEOTIDE SEQUENCE [LARGE SCALE GENOMIC DNA]</scope>
    <source>
        <strain evidence="2">NAU3</strain>
        <tissue evidence="2">Gut</tissue>
    </source>
</reference>
<evidence type="ECO:0000313" key="2">
    <source>
        <dbReference type="EMBL" id="KAK2945381.1"/>
    </source>
</evidence>
<accession>A0ABQ9X0S6</accession>
<feature type="region of interest" description="Disordered" evidence="1">
    <location>
        <begin position="498"/>
        <end position="535"/>
    </location>
</feature>
<dbReference type="EMBL" id="JARBJD010000263">
    <property type="protein sequence ID" value="KAK2945381.1"/>
    <property type="molecule type" value="Genomic_DNA"/>
</dbReference>
<evidence type="ECO:0000256" key="1">
    <source>
        <dbReference type="SAM" id="MobiDB-lite"/>
    </source>
</evidence>
<feature type="compositionally biased region" description="Low complexity" evidence="1">
    <location>
        <begin position="186"/>
        <end position="214"/>
    </location>
</feature>
<name>A0ABQ9X0S6_9EUKA</name>
<dbReference type="Proteomes" id="UP001281761">
    <property type="component" value="Unassembled WGS sequence"/>
</dbReference>
<feature type="compositionally biased region" description="Basic and acidic residues" evidence="1">
    <location>
        <begin position="382"/>
        <end position="396"/>
    </location>
</feature>
<feature type="compositionally biased region" description="Basic residues" evidence="1">
    <location>
        <begin position="782"/>
        <end position="793"/>
    </location>
</feature>
<gene>
    <name evidence="2" type="ORF">BLNAU_19711</name>
</gene>
<protein>
    <submittedName>
        <fullName evidence="2">Uncharacterized protein</fullName>
    </submittedName>
</protein>
<feature type="compositionally biased region" description="Polar residues" evidence="1">
    <location>
        <begin position="234"/>
        <end position="266"/>
    </location>
</feature>
<keyword evidence="3" id="KW-1185">Reference proteome</keyword>
<feature type="region of interest" description="Disordered" evidence="1">
    <location>
        <begin position="375"/>
        <end position="422"/>
    </location>
</feature>
<proteinExistence type="predicted"/>
<feature type="region of interest" description="Disordered" evidence="1">
    <location>
        <begin position="560"/>
        <end position="634"/>
    </location>
</feature>
<evidence type="ECO:0000313" key="3">
    <source>
        <dbReference type="Proteomes" id="UP001281761"/>
    </source>
</evidence>
<feature type="compositionally biased region" description="Basic and acidic residues" evidence="1">
    <location>
        <begin position="170"/>
        <end position="185"/>
    </location>
</feature>
<feature type="compositionally biased region" description="Basic and acidic residues" evidence="1">
    <location>
        <begin position="498"/>
        <end position="524"/>
    </location>
</feature>
<feature type="region of interest" description="Disordered" evidence="1">
    <location>
        <begin position="755"/>
        <end position="793"/>
    </location>
</feature>
<feature type="compositionally biased region" description="Basic and acidic residues" evidence="1">
    <location>
        <begin position="672"/>
        <end position="686"/>
    </location>
</feature>